<dbReference type="InterPro" id="IPR009057">
    <property type="entry name" value="Homeodomain-like_sf"/>
</dbReference>
<reference evidence="2" key="1">
    <citation type="journal article" date="2019" name="Int. J. Syst. Evol. Microbiol.">
        <title>The Global Catalogue of Microorganisms (GCM) 10K type strain sequencing project: providing services to taxonomists for standard genome sequencing and annotation.</title>
        <authorList>
            <consortium name="The Broad Institute Genomics Platform"/>
            <consortium name="The Broad Institute Genome Sequencing Center for Infectious Disease"/>
            <person name="Wu L."/>
            <person name="Ma J."/>
        </authorList>
    </citation>
    <scope>NUCLEOTIDE SEQUENCE [LARGE SCALE GENOMIC DNA]</scope>
    <source>
        <strain evidence="2">KCTC 33575</strain>
    </source>
</reference>
<dbReference type="PANTHER" id="PTHR43479">
    <property type="entry name" value="ACREF/ENVCD OPERON REPRESSOR-RELATED"/>
    <property type="match status" value="1"/>
</dbReference>
<sequence length="199" mass="23442">MMKHHITDNITKGKERNLKAFSKAMFNLIEFKSFDDITVSEICDESHFPRATFYNYFYDKFDLMNYCWHLMSKDIDMDIHSDMKSEEVLLNAFDGLYSLFEDNQVSVKKILRHNTCESQLITSFSNFLNQSIKAEMSRCLNNKDLSLPVGLISNHYSNTIMLLLEWIFVDNNKMTIDKAHMYLKSLLNHQFESPLNVIH</sequence>
<name>A0ABW5WXV8_9STAP</name>
<dbReference type="Gene3D" id="1.10.357.10">
    <property type="entry name" value="Tetracycline Repressor, domain 2"/>
    <property type="match status" value="1"/>
</dbReference>
<dbReference type="SUPFAM" id="SSF46689">
    <property type="entry name" value="Homeodomain-like"/>
    <property type="match status" value="1"/>
</dbReference>
<gene>
    <name evidence="1" type="ORF">ACFSX4_09820</name>
</gene>
<evidence type="ECO:0000313" key="2">
    <source>
        <dbReference type="Proteomes" id="UP001597519"/>
    </source>
</evidence>
<dbReference type="InterPro" id="IPR050624">
    <property type="entry name" value="HTH-type_Tx_Regulator"/>
</dbReference>
<organism evidence="1 2">
    <name type="scientific">Corticicoccus populi</name>
    <dbReference type="NCBI Taxonomy" id="1812821"/>
    <lineage>
        <taxon>Bacteria</taxon>
        <taxon>Bacillati</taxon>
        <taxon>Bacillota</taxon>
        <taxon>Bacilli</taxon>
        <taxon>Bacillales</taxon>
        <taxon>Staphylococcaceae</taxon>
        <taxon>Corticicoccus</taxon>
    </lineage>
</organism>
<dbReference type="PANTHER" id="PTHR43479:SF16">
    <property type="entry name" value="HTH TETR-TYPE DOMAIN-CONTAINING PROTEIN"/>
    <property type="match status" value="1"/>
</dbReference>
<proteinExistence type="predicted"/>
<comment type="caution">
    <text evidence="1">The sequence shown here is derived from an EMBL/GenBank/DDBJ whole genome shotgun (WGS) entry which is preliminary data.</text>
</comment>
<dbReference type="RefSeq" id="WP_377774099.1">
    <property type="nucleotide sequence ID" value="NZ_JBHUOQ010000004.1"/>
</dbReference>
<dbReference type="EMBL" id="JBHUOQ010000004">
    <property type="protein sequence ID" value="MFD2830755.1"/>
    <property type="molecule type" value="Genomic_DNA"/>
</dbReference>
<keyword evidence="2" id="KW-1185">Reference proteome</keyword>
<dbReference type="Proteomes" id="UP001597519">
    <property type="component" value="Unassembled WGS sequence"/>
</dbReference>
<protein>
    <submittedName>
        <fullName evidence="1">TetR/AcrR family transcriptional regulator</fullName>
    </submittedName>
</protein>
<evidence type="ECO:0000313" key="1">
    <source>
        <dbReference type="EMBL" id="MFD2830755.1"/>
    </source>
</evidence>
<accession>A0ABW5WXV8</accession>